<dbReference type="RefSeq" id="XP_025418157.1">
    <property type="nucleotide sequence ID" value="XM_025562372.1"/>
</dbReference>
<dbReference type="SUPFAM" id="SSF50998">
    <property type="entry name" value="Quinoprotein alcohol dehydrogenase-like"/>
    <property type="match status" value="1"/>
</dbReference>
<dbReference type="SUPFAM" id="SSF50978">
    <property type="entry name" value="WD40 repeat-like"/>
    <property type="match status" value="1"/>
</dbReference>
<dbReference type="PROSITE" id="PS50294">
    <property type="entry name" value="WD_REPEATS_REGION"/>
    <property type="match status" value="1"/>
</dbReference>
<feature type="region of interest" description="Disordered" evidence="3">
    <location>
        <begin position="905"/>
        <end position="929"/>
    </location>
</feature>
<dbReference type="OrthoDB" id="6154712at2759"/>
<dbReference type="InterPro" id="IPR052779">
    <property type="entry name" value="WDR62"/>
</dbReference>
<feature type="region of interest" description="Disordered" evidence="3">
    <location>
        <begin position="971"/>
        <end position="1029"/>
    </location>
</feature>
<dbReference type="Gene3D" id="2.130.10.10">
    <property type="entry name" value="YVTN repeat-like/Quinoprotein amine dehydrogenase"/>
    <property type="match status" value="4"/>
</dbReference>
<name>A0A2S2PZP0_9HEMI</name>
<dbReference type="SMART" id="SM00320">
    <property type="entry name" value="WD40"/>
    <property type="match status" value="11"/>
</dbReference>
<feature type="compositionally biased region" description="Basic and acidic residues" evidence="3">
    <location>
        <begin position="824"/>
        <end position="835"/>
    </location>
</feature>
<evidence type="ECO:0000256" key="1">
    <source>
        <dbReference type="PROSITE-ProRule" id="PRU00221"/>
    </source>
</evidence>
<feature type="region of interest" description="Disordered" evidence="3">
    <location>
        <begin position="1296"/>
        <end position="1342"/>
    </location>
</feature>
<feature type="repeat" description="WD" evidence="1">
    <location>
        <begin position="686"/>
        <end position="727"/>
    </location>
</feature>
<evidence type="ECO:0000256" key="2">
    <source>
        <dbReference type="SAM" id="Coils"/>
    </source>
</evidence>
<organism evidence="5">
    <name type="scientific">Sipha flava</name>
    <name type="common">yellow sugarcane aphid</name>
    <dbReference type="NCBI Taxonomy" id="143950"/>
    <lineage>
        <taxon>Eukaryota</taxon>
        <taxon>Metazoa</taxon>
        <taxon>Ecdysozoa</taxon>
        <taxon>Arthropoda</taxon>
        <taxon>Hexapoda</taxon>
        <taxon>Insecta</taxon>
        <taxon>Pterygota</taxon>
        <taxon>Neoptera</taxon>
        <taxon>Paraneoptera</taxon>
        <taxon>Hemiptera</taxon>
        <taxon>Sternorrhyncha</taxon>
        <taxon>Aphidomorpha</taxon>
        <taxon>Aphidoidea</taxon>
        <taxon>Aphididae</taxon>
        <taxon>Sipha</taxon>
    </lineage>
</organism>
<evidence type="ECO:0000313" key="8">
    <source>
        <dbReference type="RefSeq" id="XP_025418156.1"/>
    </source>
</evidence>
<dbReference type="InterPro" id="IPR011047">
    <property type="entry name" value="Quinoprotein_ADH-like_sf"/>
</dbReference>
<dbReference type="InterPro" id="IPR036322">
    <property type="entry name" value="WD40_repeat_dom_sf"/>
</dbReference>
<protein>
    <submittedName>
        <fullName evidence="5">Mitogen-activated protein kinase-binding protein 1</fullName>
    </submittedName>
    <submittedName>
        <fullName evidence="7 8">WD repeat-containing protein 62</fullName>
    </submittedName>
</protein>
<keyword evidence="5" id="KW-0418">Kinase</keyword>
<feature type="region of interest" description="Disordered" evidence="3">
    <location>
        <begin position="1"/>
        <end position="29"/>
    </location>
</feature>
<sequence length="1437" mass="160846">MENIPPLNQPSKLIRPPSLKRGRSGDSQGGKIKLERVIGLTVSTNSSLDVDNNTGTIAYPAGCTVVFHNPILGSETHLSNICRKSITCLNFSSDGRYLSTGECGHQSNVRVWDMTDFSQIAEFPGHKYGINCVAFSPNQKYLVSVGSQHDMIVNVWEWKSNLKYASNKVSAKIKAIAFSDNGNFITIGNRHVKFWYLQSSRSVTYKEPIPLMGRSAILGEQRNNDFIDVCCGHGELKDYTYAITKSGLLCEFNNRRLLDRWVELKTTSANCMAIGKHLIFVGCAEGIVRCFNPGTLQFVTTLPRTHYLGVDVAQGHDISHMANIPANAKYPDAIALAYDETSMKLTCVYNDHSLYVWDVKDIKRVGKSNSFLFHSACIWGVEMYPTLEQDLQIPKNSFITCSSDDTIRVWNIDRIECDKKSLYQKNIYSNELLKIIYIDQELNFIKNTELNLVDKSDSSSYDGRNGVRAIRISPDGLHLASGDRSGNIRVHDLKTLREVCLIEAHDAEVLYLDYTKFNDKIKLFASASRDRLIHVFNVNKGYDFTQTLDDHSSSITAVRFISSQNKLQMVSCGADKSIIFRNYNELADKNQGSFVHDHYVSGRTTFYDMEVDPKQKHIMTACQDRNIRVYNTISGKHTKTFKGSVGDEGSLIKVVIDRSGSFIATSCTDKTLCVYDYIGGECLATMYGHSELVTGLRFTNDSRHLISASGDGCIFVWRMPSDMVKHAYSSKQKTRIERPVSFGNIENDGVSFVDKIVEENETNAFSIPVDGQLPLWAKNQISDDISTNTLLNTSHNQINAPKGQWAQRATSSSEPSSILQLPINKDDSDCFKDDSSVDSGTETSRSIYPESHKESLIVPKKTLRIPPVFVSHDFEEHSVAHSTSEKINSQNISDIQRIRNLTDDSSLGSFKNEELESNDHDGDVEDSESEWIGNEKIKNVVLYYPSNTDDLINDYTITKLDSDALRMSQRKAKAVKQKDRLTPGLADLSSHSMSGSQCSDDDDDENSNPSVDHSDKNSTRLSNSNERLDMIDKREQFLKNTFESLGGSDTDFQDNKYNFPTKRSISSKYKGINNGSNLPQNKTVEAQSKREELQQRIEETRRTLQNLGTSSNLKSSQSICDLSRGYGKSSKLPVRNQLLINKQSNGTGTIRRVCSLVDLSSTTPIKDSEPYGLFNGDGLDSSKSMSKSSSKKIPISNMHRSSSVNVLNQSDSESDASQSTNGGIKNATSVRVMRPTISSQNKIIINKSNLLRRRSTNSSQSTTALNIVGHNEDSSSEEFFTSLHYKTNQTLQSRINPVDKSRRNTSSLTRSVSEMNLKSPSSKPFEKSRNRSNDLTVKSKNSGTIGQQKNLKNYLSLMADQLFTTTDKILEHTNCINVSDRRITKGDLNDVMNKLEQIVDNGGIFTHQNSRVALNSTQQYLDILIDLIKKRLSIEHV</sequence>
<dbReference type="PANTHER" id="PTHR45589:SF1">
    <property type="entry name" value="WD REPEAT DOMAIN 62, ISOFORM G"/>
    <property type="match status" value="1"/>
</dbReference>
<evidence type="ECO:0000313" key="6">
    <source>
        <dbReference type="Proteomes" id="UP000694846"/>
    </source>
</evidence>
<accession>A0A2S2PZP0</accession>
<dbReference type="InterPro" id="IPR056162">
    <property type="entry name" value="WD40_MABP1-WDR62_2nd"/>
</dbReference>
<dbReference type="RefSeq" id="XP_025418155.1">
    <property type="nucleotide sequence ID" value="XM_025562370.1"/>
</dbReference>
<keyword evidence="2" id="KW-0175">Coiled coil</keyword>
<dbReference type="RefSeq" id="XP_025418156.1">
    <property type="nucleotide sequence ID" value="XM_025562371.1"/>
</dbReference>
<keyword evidence="5" id="KW-0808">Transferase</keyword>
<reference evidence="7 8" key="2">
    <citation type="submission" date="2025-04" db="UniProtKB">
        <authorList>
            <consortium name="RefSeq"/>
        </authorList>
    </citation>
    <scope>IDENTIFICATION</scope>
    <source>
        <tissue evidence="7 8">Whole body</tissue>
    </source>
</reference>
<evidence type="ECO:0000313" key="5">
    <source>
        <dbReference type="EMBL" id="MBY70995.1"/>
    </source>
</evidence>
<dbReference type="EMBL" id="GGMS01001792">
    <property type="protein sequence ID" value="MBY70995.1"/>
    <property type="molecule type" value="Transcribed_RNA"/>
</dbReference>
<feature type="compositionally biased region" description="Polar residues" evidence="3">
    <location>
        <begin position="807"/>
        <end position="819"/>
    </location>
</feature>
<evidence type="ECO:0000313" key="7">
    <source>
        <dbReference type="RefSeq" id="XP_025418155.1"/>
    </source>
</evidence>
<dbReference type="InterPro" id="IPR015943">
    <property type="entry name" value="WD40/YVTN_repeat-like_dom_sf"/>
</dbReference>
<dbReference type="GO" id="GO:0016301">
    <property type="term" value="F:kinase activity"/>
    <property type="evidence" value="ECO:0007669"/>
    <property type="project" value="UniProtKB-KW"/>
</dbReference>
<feature type="domain" description="MABP1/WDR62 second WD40" evidence="4">
    <location>
        <begin position="378"/>
        <end position="719"/>
    </location>
</feature>
<dbReference type="InterPro" id="IPR001680">
    <property type="entry name" value="WD40_rpt"/>
</dbReference>
<dbReference type="GO" id="GO:0072686">
    <property type="term" value="C:mitotic spindle"/>
    <property type="evidence" value="ECO:0007669"/>
    <property type="project" value="TreeGrafter"/>
</dbReference>
<dbReference type="PANTHER" id="PTHR45589">
    <property type="entry name" value="WD REPEAT DOMAIN 62, ISOFORM G"/>
    <property type="match status" value="1"/>
</dbReference>
<dbReference type="RefSeq" id="XP_025418158.1">
    <property type="nucleotide sequence ID" value="XM_025562373.1"/>
</dbReference>
<reference evidence="5" key="1">
    <citation type="submission" date="2018-04" db="EMBL/GenBank/DDBJ databases">
        <title>Transcriptome assembly of Sipha flava.</title>
        <authorList>
            <person name="Scully E.D."/>
            <person name="Geib S.M."/>
            <person name="Palmer N.A."/>
            <person name="Koch K."/>
            <person name="Bradshaw J."/>
            <person name="Heng-Moss T."/>
            <person name="Sarath G."/>
        </authorList>
    </citation>
    <scope>NUCLEOTIDE SEQUENCE</scope>
</reference>
<keyword evidence="1" id="KW-0853">WD repeat</keyword>
<dbReference type="Pfam" id="PF00400">
    <property type="entry name" value="WD40"/>
    <property type="match status" value="2"/>
</dbReference>
<feature type="compositionally biased region" description="Polar residues" evidence="3">
    <location>
        <begin position="1198"/>
        <end position="1226"/>
    </location>
</feature>
<gene>
    <name evidence="5" type="primary">Mapkbp1</name>
    <name evidence="7 8 9 10" type="synonym">LOC112688936</name>
    <name evidence="5" type="ORF">g.119677</name>
</gene>
<evidence type="ECO:0000313" key="9">
    <source>
        <dbReference type="RefSeq" id="XP_025418157.1"/>
    </source>
</evidence>
<feature type="compositionally biased region" description="Basic and acidic residues" evidence="3">
    <location>
        <begin position="911"/>
        <end position="921"/>
    </location>
</feature>
<feature type="compositionally biased region" description="Polar residues" evidence="3">
    <location>
        <begin position="1333"/>
        <end position="1342"/>
    </location>
</feature>
<feature type="coiled-coil region" evidence="2">
    <location>
        <begin position="1083"/>
        <end position="1110"/>
    </location>
</feature>
<dbReference type="Proteomes" id="UP000694846">
    <property type="component" value="Unplaced"/>
</dbReference>
<keyword evidence="6" id="KW-1185">Reference proteome</keyword>
<evidence type="ECO:0000256" key="3">
    <source>
        <dbReference type="SAM" id="MobiDB-lite"/>
    </source>
</evidence>
<dbReference type="Pfam" id="PF24782">
    <property type="entry name" value="WD40_MABP1-WDR62_2nd"/>
    <property type="match status" value="1"/>
</dbReference>
<feature type="region of interest" description="Disordered" evidence="3">
    <location>
        <begin position="799"/>
        <end position="852"/>
    </location>
</feature>
<proteinExistence type="predicted"/>
<feature type="region of interest" description="Disordered" evidence="3">
    <location>
        <begin position="1167"/>
        <end position="1226"/>
    </location>
</feature>
<dbReference type="PROSITE" id="PS50082">
    <property type="entry name" value="WD_REPEATS_2"/>
    <property type="match status" value="1"/>
</dbReference>
<feature type="compositionally biased region" description="Low complexity" evidence="3">
    <location>
        <begin position="1181"/>
        <end position="1192"/>
    </location>
</feature>
<feature type="compositionally biased region" description="Polar residues" evidence="3">
    <location>
        <begin position="1304"/>
        <end position="1322"/>
    </location>
</feature>
<evidence type="ECO:0000313" key="10">
    <source>
        <dbReference type="RefSeq" id="XP_025418158.1"/>
    </source>
</evidence>
<dbReference type="GO" id="GO:0007099">
    <property type="term" value="P:centriole replication"/>
    <property type="evidence" value="ECO:0007669"/>
    <property type="project" value="TreeGrafter"/>
</dbReference>
<evidence type="ECO:0000259" key="4">
    <source>
        <dbReference type="Pfam" id="PF24782"/>
    </source>
</evidence>